<evidence type="ECO:0000313" key="2">
    <source>
        <dbReference type="EMBL" id="PSK40790.1"/>
    </source>
</evidence>
<sequence>MSDRVARLAELRRQRNGQPNQDVNSSSVNALAPETGHQSIGSATETLSALPNETQEPKHEASDDAMEEDNGYNSDLKRDIAPLLAKAERKTDAALNRLILKRYQDSQQQAAQAQEIPKT</sequence>
<dbReference type="VEuPathDB" id="FungiDB:C7M61_000445"/>
<evidence type="ECO:0000256" key="1">
    <source>
        <dbReference type="SAM" id="MobiDB-lite"/>
    </source>
</evidence>
<feature type="compositionally biased region" description="Polar residues" evidence="1">
    <location>
        <begin position="16"/>
        <end position="29"/>
    </location>
</feature>
<dbReference type="Proteomes" id="UP000241107">
    <property type="component" value="Unassembled WGS sequence"/>
</dbReference>
<accession>A0A2P7YXU0</accession>
<dbReference type="RefSeq" id="XP_024715489.1">
    <property type="nucleotide sequence ID" value="XM_024855890.1"/>
</dbReference>
<reference evidence="2 3" key="1">
    <citation type="submission" date="2018-03" db="EMBL/GenBank/DDBJ databases">
        <title>Candida pseudohaemulonii genome assembly and annotation.</title>
        <authorList>
            <person name="Munoz J.F."/>
            <person name="Gade L.G."/>
            <person name="Chow N.A."/>
            <person name="Litvintseva A.P."/>
            <person name="Loparev V.N."/>
            <person name="Cuomo C.A."/>
        </authorList>
    </citation>
    <scope>NUCLEOTIDE SEQUENCE [LARGE SCALE GENOMIC DNA]</scope>
    <source>
        <strain evidence="2 3">B12108</strain>
    </source>
</reference>
<dbReference type="EMBL" id="PYFQ01000001">
    <property type="protein sequence ID" value="PSK40790.1"/>
    <property type="molecule type" value="Genomic_DNA"/>
</dbReference>
<feature type="compositionally biased region" description="Basic and acidic residues" evidence="1">
    <location>
        <begin position="1"/>
        <end position="13"/>
    </location>
</feature>
<dbReference type="AlphaFoldDB" id="A0A2P7YXU0"/>
<feature type="region of interest" description="Disordered" evidence="1">
    <location>
        <begin position="1"/>
        <end position="74"/>
    </location>
</feature>
<evidence type="ECO:0000313" key="3">
    <source>
        <dbReference type="Proteomes" id="UP000241107"/>
    </source>
</evidence>
<organism evidence="2 3">
    <name type="scientific">Candidozyma pseudohaemuli</name>
    <dbReference type="NCBI Taxonomy" id="418784"/>
    <lineage>
        <taxon>Eukaryota</taxon>
        <taxon>Fungi</taxon>
        <taxon>Dikarya</taxon>
        <taxon>Ascomycota</taxon>
        <taxon>Saccharomycotina</taxon>
        <taxon>Pichiomycetes</taxon>
        <taxon>Metschnikowiaceae</taxon>
        <taxon>Candidozyma</taxon>
    </lineage>
</organism>
<protein>
    <submittedName>
        <fullName evidence="2">Uncharacterized protein</fullName>
    </submittedName>
</protein>
<comment type="caution">
    <text evidence="2">The sequence shown here is derived from an EMBL/GenBank/DDBJ whole genome shotgun (WGS) entry which is preliminary data.</text>
</comment>
<keyword evidence="3" id="KW-1185">Reference proteome</keyword>
<feature type="compositionally biased region" description="Polar residues" evidence="1">
    <location>
        <begin position="36"/>
        <end position="54"/>
    </location>
</feature>
<dbReference type="OrthoDB" id="4095808at2759"/>
<name>A0A2P7YXU0_9ASCO</name>
<proteinExistence type="predicted"/>
<dbReference type="GeneID" id="36563838"/>
<gene>
    <name evidence="2" type="ORF">C7M61_000445</name>
</gene>